<keyword evidence="8 13" id="KW-0067">ATP-binding</keyword>
<dbReference type="HAMAP" id="MF_01382">
    <property type="entry name" value="SecA"/>
    <property type="match status" value="1"/>
</dbReference>
<feature type="domain" description="Helicase C-terminal" evidence="17">
    <location>
        <begin position="629"/>
        <end position="798"/>
    </location>
</feature>
<dbReference type="InterPro" id="IPR044722">
    <property type="entry name" value="SecA_SF2_C"/>
</dbReference>
<dbReference type="InterPro" id="IPR000185">
    <property type="entry name" value="SecA"/>
</dbReference>
<feature type="domain" description="SecA family profile" evidence="18">
    <location>
        <begin position="5"/>
        <end position="782"/>
    </location>
</feature>
<dbReference type="SUPFAM" id="SSF81767">
    <property type="entry name" value="Pre-protein crosslinking domain of SecA"/>
    <property type="match status" value="1"/>
</dbReference>
<keyword evidence="20" id="KW-1185">Reference proteome</keyword>
<keyword evidence="6" id="KW-0997">Cell inner membrane</keyword>
<dbReference type="GO" id="GO:0005829">
    <property type="term" value="C:cytosol"/>
    <property type="evidence" value="ECO:0007669"/>
    <property type="project" value="TreeGrafter"/>
</dbReference>
<dbReference type="InterPro" id="IPR011115">
    <property type="entry name" value="SecA_DEAD"/>
</dbReference>
<name>A0A1W6MNF4_9FLAO</name>
<feature type="binding site" evidence="13">
    <location>
        <position position="704"/>
    </location>
    <ligand>
        <name>ATP</name>
        <dbReference type="ChEBI" id="CHEBI:30616"/>
    </ligand>
</feature>
<evidence type="ECO:0000256" key="12">
    <source>
        <dbReference type="ARBA" id="ARBA00023136"/>
    </source>
</evidence>
<evidence type="ECO:0000256" key="11">
    <source>
        <dbReference type="ARBA" id="ARBA00023010"/>
    </source>
</evidence>
<feature type="coiled-coil region" evidence="14">
    <location>
        <begin position="42"/>
        <end position="96"/>
    </location>
</feature>
<evidence type="ECO:0000259" key="18">
    <source>
        <dbReference type="PROSITE" id="PS51196"/>
    </source>
</evidence>
<dbReference type="Pfam" id="PF21090">
    <property type="entry name" value="P-loop_SecA"/>
    <property type="match status" value="1"/>
</dbReference>
<keyword evidence="11 13" id="KW-0811">Translocation</keyword>
<comment type="function">
    <text evidence="13">Part of the Sec protein translocase complex. Interacts with the SecYEG preprotein conducting channel. Has a central role in coupling the hydrolysis of ATP to the transfer of proteins into and across the cell membrane, serving as an ATP-driven molecular motor driving the stepwise translocation of polypeptide chains across the membrane.</text>
</comment>
<evidence type="ECO:0000256" key="1">
    <source>
        <dbReference type="ARBA" id="ARBA00004496"/>
    </source>
</evidence>
<keyword evidence="7 13" id="KW-0547">Nucleotide-binding</keyword>
<dbReference type="GO" id="GO:0008564">
    <property type="term" value="F:protein-exporting ATPase activity"/>
    <property type="evidence" value="ECO:0007669"/>
    <property type="project" value="UniProtKB-EC"/>
</dbReference>
<evidence type="ECO:0000313" key="19">
    <source>
        <dbReference type="EMBL" id="ARN79130.1"/>
    </source>
</evidence>
<dbReference type="Gene3D" id="1.10.3060.10">
    <property type="entry name" value="Helical scaffold and wing domains of SecA"/>
    <property type="match status" value="1"/>
</dbReference>
<dbReference type="GO" id="GO:0065002">
    <property type="term" value="P:intracellular protein transmembrane transport"/>
    <property type="evidence" value="ECO:0007669"/>
    <property type="project" value="UniProtKB-UniRule"/>
</dbReference>
<dbReference type="InterPro" id="IPR020937">
    <property type="entry name" value="SecA_CS"/>
</dbReference>
<dbReference type="FunFam" id="3.40.50.300:FF:000694">
    <property type="entry name" value="Preprotein translocase subunit SecA"/>
    <property type="match status" value="1"/>
</dbReference>
<evidence type="ECO:0000256" key="7">
    <source>
        <dbReference type="ARBA" id="ARBA00022741"/>
    </source>
</evidence>
<evidence type="ECO:0000259" key="16">
    <source>
        <dbReference type="PROSITE" id="PS51192"/>
    </source>
</evidence>
<reference evidence="19 20" key="1">
    <citation type="submission" date="2016-11" db="EMBL/GenBank/DDBJ databases">
        <title>Trade-off between light-utilization and light-protection in marine flavobacteria.</title>
        <authorList>
            <person name="Kumagai Y."/>
        </authorList>
    </citation>
    <scope>NUCLEOTIDE SEQUENCE [LARGE SCALE GENOMIC DNA]</scope>
    <source>
        <strain evidence="19 20">JCM 13191</strain>
    </source>
</reference>
<dbReference type="CDD" id="cd17928">
    <property type="entry name" value="DEXDc_SecA"/>
    <property type="match status" value="1"/>
</dbReference>
<dbReference type="PROSITE" id="PS51192">
    <property type="entry name" value="HELICASE_ATP_BIND_1"/>
    <property type="match status" value="1"/>
</dbReference>
<keyword evidence="4 13" id="KW-1003">Cell membrane</keyword>
<feature type="domain" description="Helicase ATP-binding" evidence="16">
    <location>
        <begin position="179"/>
        <end position="338"/>
    </location>
</feature>
<sequence length="1133" mass="129026">MGLLDSVLKIFVGDKSQKDVKELRPFVDQVLAVEPQMEKLSIDELRNKTVEFKDKIAFAKAETLKNISDLKEQADKEEDIDQREEIYNQIDALEDTAYEQAEKVLDEILPEAFAVVKETAKRFFHNTELRVTATPRDRELSAEKDYVSLDGDDAIWSNSWDAAGKPITWDMIHYDVQLIGGTALHQGKIAEMQTGEGKTLVATLPVYLNALTGNGVHVVTVNDYLAKRDSAWIGPLFEFHGLSIDCIDYHKPNSEARRKAYLADITYGTNNEFGFDYLRDNMAHATKDLVQRKHNYAIIDETDSVLIDDARTPLIISGPVPEGDRQEFDTLKQPVENIVGVQRKELTQVLAQAKKLISEGDTKEGGRLLLQVYRGLPKNKALIKFLSEEGIKTLLQKTENFYMQDNNREMPKVDAGLYFVIDEKNNQVELTDKGIEFLSGKDDPEFFVMPEVGLEIGRIESAGLSKEEEAEKKEELFREFSIKSERIHTLNQLLKAYTLFEKDTEYVVMAHDKRTPKGIVKEEQVMIVDEQTGRIMEGRRYSDGLHQAIEAKENVKIQDATQTFATITLQNYFRMYKKLAGMTGTAVTEAGEFWEIYKLDVVEIPTNKPIARDDRQDKVYKTKREKYGAVIQEVTKLREQGRPVLIGTTSVDISELLSRTLQRAGIEHNVLNAKQHKREAEIVAEAGNPSQITIATNMAGRGTDIKLSDEVKAAGGLAIIGTERHDSRRVDRQLRGRSGRQGDPGSSQFYVSLEDNLMRLFGSERMAKTMDRLGMKEGEVIQHSMISKSIERAQKKVEENAFGVRKRLLEYDDVMNAQREVIYKRRYNALFGDRLAVDIANMIYDIAEVITESNKQAADYKNFEFEIIRYFSMSSPVTEEEFGKQSDKQITDTLYKAAYQHYKEKMERTAEEVFPVIKNVVENDERKFERIAVPFTDGVKTLNVATDLKDAYESEGRTLVTDFEKNITLAIIDDAWKTHLRKMDELKQSVQLAVHEQKDPLLIYKFEAFELFKEMIDKVNKDVIGFMFKGDLPTRDANAISEARQRKAEKTSTQKEEVLNSDEQAAQARAVGAGASRQQQQRPAVTETITRDQPKIGRNDKVTIKNVMTGETKTTKYKQAIPLIQKGEWVLDK</sequence>
<dbReference type="GO" id="GO:0031522">
    <property type="term" value="C:cell envelope Sec protein transport complex"/>
    <property type="evidence" value="ECO:0007669"/>
    <property type="project" value="TreeGrafter"/>
</dbReference>
<comment type="subunit">
    <text evidence="13">Monomer and homodimer. Part of the essential Sec protein translocation apparatus which comprises SecA, SecYEG and auxiliary proteins SecDF. Other proteins may also be involved.</text>
</comment>
<dbReference type="InterPro" id="IPR036670">
    <property type="entry name" value="SecA_X-link_sf"/>
</dbReference>
<dbReference type="CDD" id="cd18803">
    <property type="entry name" value="SF2_C_secA"/>
    <property type="match status" value="1"/>
</dbReference>
<dbReference type="InterPro" id="IPR011130">
    <property type="entry name" value="SecA_preprotein_X-link_dom"/>
</dbReference>
<feature type="compositionally biased region" description="Basic and acidic residues" evidence="15">
    <location>
        <begin position="1089"/>
        <end position="1100"/>
    </location>
</feature>
<dbReference type="AlphaFoldDB" id="A0A1W6MNF4"/>
<keyword evidence="5 13" id="KW-0963">Cytoplasm</keyword>
<evidence type="ECO:0000256" key="8">
    <source>
        <dbReference type="ARBA" id="ARBA00022840"/>
    </source>
</evidence>
<comment type="subcellular location">
    <subcellularLocation>
        <location evidence="13">Cell membrane</location>
        <topology evidence="13">Peripheral membrane protein</topology>
        <orientation evidence="13">Cytoplasmic side</orientation>
    </subcellularLocation>
    <subcellularLocation>
        <location evidence="1 13">Cytoplasm</location>
    </subcellularLocation>
    <text evidence="13">Distribution is 50-50.</text>
</comment>
<dbReference type="GO" id="GO:0017038">
    <property type="term" value="P:protein import"/>
    <property type="evidence" value="ECO:0007669"/>
    <property type="project" value="InterPro"/>
</dbReference>
<feature type="region of interest" description="Disordered" evidence="15">
    <location>
        <begin position="1043"/>
        <end position="1100"/>
    </location>
</feature>
<proteinExistence type="inferred from homology"/>
<keyword evidence="3 13" id="KW-0813">Transport</keyword>
<dbReference type="InterPro" id="IPR001650">
    <property type="entry name" value="Helicase_C-like"/>
</dbReference>
<feature type="binding site" evidence="13">
    <location>
        <begin position="195"/>
        <end position="199"/>
    </location>
    <ligand>
        <name>ATP</name>
        <dbReference type="ChEBI" id="CHEBI:30616"/>
    </ligand>
</feature>
<dbReference type="Gene3D" id="3.90.1440.10">
    <property type="entry name" value="SecA, preprotein cross-linking domain"/>
    <property type="match status" value="1"/>
</dbReference>
<evidence type="ECO:0000259" key="17">
    <source>
        <dbReference type="PROSITE" id="PS51194"/>
    </source>
</evidence>
<dbReference type="InterPro" id="IPR014018">
    <property type="entry name" value="SecA_motor_DEAD"/>
</dbReference>
<dbReference type="InterPro" id="IPR011116">
    <property type="entry name" value="SecA_Wing/Scaffold"/>
</dbReference>
<dbReference type="GO" id="GO:0043952">
    <property type="term" value="P:protein transport by the Sec complex"/>
    <property type="evidence" value="ECO:0007669"/>
    <property type="project" value="TreeGrafter"/>
</dbReference>
<dbReference type="RefSeq" id="WP_085767935.1">
    <property type="nucleotide sequence ID" value="NZ_CP019344.1"/>
</dbReference>
<dbReference type="PANTHER" id="PTHR30612">
    <property type="entry name" value="SECA INNER MEMBRANE COMPONENT OF SEC PROTEIN SECRETION SYSTEM"/>
    <property type="match status" value="1"/>
</dbReference>
<keyword evidence="9 13" id="KW-0653">Protein transport</keyword>
<evidence type="ECO:0000256" key="2">
    <source>
        <dbReference type="ARBA" id="ARBA00007650"/>
    </source>
</evidence>
<protein>
    <recommendedName>
        <fullName evidence="13">Protein translocase subunit SecA</fullName>
        <ecNumber evidence="13">7.4.2.8</ecNumber>
    </recommendedName>
</protein>
<dbReference type="EMBL" id="CP019344">
    <property type="protein sequence ID" value="ARN79130.1"/>
    <property type="molecule type" value="Genomic_DNA"/>
</dbReference>
<dbReference type="SUPFAM" id="SSF52540">
    <property type="entry name" value="P-loop containing nucleoside triphosphate hydrolases"/>
    <property type="match status" value="2"/>
</dbReference>
<accession>A0A1W6MNF4</accession>
<feature type="compositionally biased region" description="Low complexity" evidence="15">
    <location>
        <begin position="1064"/>
        <end position="1082"/>
    </location>
</feature>
<dbReference type="GO" id="GO:0006605">
    <property type="term" value="P:protein targeting"/>
    <property type="evidence" value="ECO:0007669"/>
    <property type="project" value="UniProtKB-UniRule"/>
</dbReference>
<evidence type="ECO:0000256" key="13">
    <source>
        <dbReference type="HAMAP-Rule" id="MF_01382"/>
    </source>
</evidence>
<feature type="binding site" evidence="13">
    <location>
        <position position="177"/>
    </location>
    <ligand>
        <name>ATP</name>
        <dbReference type="ChEBI" id="CHEBI:30616"/>
    </ligand>
</feature>
<dbReference type="PANTHER" id="PTHR30612:SF0">
    <property type="entry name" value="CHLOROPLAST PROTEIN-TRANSPORTING ATPASE"/>
    <property type="match status" value="1"/>
</dbReference>
<dbReference type="PROSITE" id="PS01312">
    <property type="entry name" value="SECA"/>
    <property type="match status" value="1"/>
</dbReference>
<dbReference type="Proteomes" id="UP000193431">
    <property type="component" value="Chromosome"/>
</dbReference>
<keyword evidence="14" id="KW-0175">Coiled coil</keyword>
<dbReference type="SMART" id="SM00958">
    <property type="entry name" value="SecA_PP_bind"/>
    <property type="match status" value="1"/>
</dbReference>
<dbReference type="InterPro" id="IPR036266">
    <property type="entry name" value="SecA_Wing/Scaffold_sf"/>
</dbReference>
<feature type="compositionally biased region" description="Basic and acidic residues" evidence="15">
    <location>
        <begin position="1043"/>
        <end position="1058"/>
    </location>
</feature>
<dbReference type="Pfam" id="PF01043">
    <property type="entry name" value="SecA_PP_bind"/>
    <property type="match status" value="1"/>
</dbReference>
<dbReference type="FunFam" id="3.40.50.300:FF:000246">
    <property type="entry name" value="Preprotein translocase subunit SecA"/>
    <property type="match status" value="1"/>
</dbReference>
<evidence type="ECO:0000313" key="20">
    <source>
        <dbReference type="Proteomes" id="UP000193431"/>
    </source>
</evidence>
<evidence type="ECO:0000256" key="14">
    <source>
        <dbReference type="SAM" id="Coils"/>
    </source>
</evidence>
<dbReference type="InterPro" id="IPR027417">
    <property type="entry name" value="P-loop_NTPase"/>
</dbReference>
<organism evidence="19 20">
    <name type="scientific">Nonlabens spongiae</name>
    <dbReference type="NCBI Taxonomy" id="331648"/>
    <lineage>
        <taxon>Bacteria</taxon>
        <taxon>Pseudomonadati</taxon>
        <taxon>Bacteroidota</taxon>
        <taxon>Flavobacteriia</taxon>
        <taxon>Flavobacteriales</taxon>
        <taxon>Flavobacteriaceae</taxon>
        <taxon>Nonlabens</taxon>
    </lineage>
</organism>
<feature type="region of interest" description="Disordered" evidence="15">
    <location>
        <begin position="727"/>
        <end position="747"/>
    </location>
</feature>
<dbReference type="PROSITE" id="PS51194">
    <property type="entry name" value="HELICASE_CTER"/>
    <property type="match status" value="1"/>
</dbReference>
<dbReference type="OrthoDB" id="9805579at2"/>
<evidence type="ECO:0000256" key="15">
    <source>
        <dbReference type="SAM" id="MobiDB-lite"/>
    </source>
</evidence>
<evidence type="ECO:0000256" key="6">
    <source>
        <dbReference type="ARBA" id="ARBA00022519"/>
    </source>
</evidence>
<evidence type="ECO:0000256" key="4">
    <source>
        <dbReference type="ARBA" id="ARBA00022475"/>
    </source>
</evidence>
<dbReference type="SUPFAM" id="SSF81886">
    <property type="entry name" value="Helical scaffold and wing domains of SecA"/>
    <property type="match status" value="1"/>
</dbReference>
<dbReference type="NCBIfam" id="NF009536">
    <property type="entry name" value="PRK12901.1"/>
    <property type="match status" value="1"/>
</dbReference>
<keyword evidence="10 13" id="KW-1278">Translocase</keyword>
<keyword evidence="12 13" id="KW-0472">Membrane</keyword>
<comment type="similarity">
    <text evidence="2 13">Belongs to the SecA family.</text>
</comment>
<dbReference type="Pfam" id="PF07517">
    <property type="entry name" value="SecA_DEAD"/>
    <property type="match status" value="1"/>
</dbReference>
<gene>
    <name evidence="13 19" type="primary">secA</name>
    <name evidence="19" type="ORF">BST97_14685</name>
</gene>
<dbReference type="SMART" id="SM00957">
    <property type="entry name" value="SecA_DEAD"/>
    <property type="match status" value="1"/>
</dbReference>
<dbReference type="PROSITE" id="PS51196">
    <property type="entry name" value="SECA_MOTOR_DEAD"/>
    <property type="match status" value="1"/>
</dbReference>
<dbReference type="EC" id="7.4.2.8" evidence="13"/>
<dbReference type="Gene3D" id="3.40.50.300">
    <property type="entry name" value="P-loop containing nucleotide triphosphate hydrolases"/>
    <property type="match status" value="2"/>
</dbReference>
<comment type="catalytic activity">
    <reaction evidence="13">
        <text>ATP + H2O + cellular proteinSide 1 = ADP + phosphate + cellular proteinSide 2.</text>
        <dbReference type="EC" id="7.4.2.8"/>
    </reaction>
</comment>
<dbReference type="GO" id="GO:0005524">
    <property type="term" value="F:ATP binding"/>
    <property type="evidence" value="ECO:0007669"/>
    <property type="project" value="UniProtKB-UniRule"/>
</dbReference>
<evidence type="ECO:0000256" key="9">
    <source>
        <dbReference type="ARBA" id="ARBA00022927"/>
    </source>
</evidence>
<dbReference type="STRING" id="331648.BST97_14685"/>
<dbReference type="Pfam" id="PF07516">
    <property type="entry name" value="SecA_SW"/>
    <property type="match status" value="1"/>
</dbReference>
<evidence type="ECO:0000256" key="3">
    <source>
        <dbReference type="ARBA" id="ARBA00022448"/>
    </source>
</evidence>
<dbReference type="InterPro" id="IPR014001">
    <property type="entry name" value="Helicase_ATP-bd"/>
</dbReference>
<dbReference type="GO" id="GO:0005886">
    <property type="term" value="C:plasma membrane"/>
    <property type="evidence" value="ECO:0007669"/>
    <property type="project" value="UniProtKB-SubCell"/>
</dbReference>
<evidence type="ECO:0000256" key="10">
    <source>
        <dbReference type="ARBA" id="ARBA00022967"/>
    </source>
</evidence>
<evidence type="ECO:0000256" key="5">
    <source>
        <dbReference type="ARBA" id="ARBA00022490"/>
    </source>
</evidence>
<dbReference type="PRINTS" id="PR00906">
    <property type="entry name" value="SECA"/>
</dbReference>